<feature type="transmembrane region" description="Helical" evidence="7">
    <location>
        <begin position="185"/>
        <end position="204"/>
    </location>
</feature>
<comment type="subcellular location">
    <subcellularLocation>
        <location evidence="1 7">Cell membrane</location>
        <topology evidence="1 7">Multi-pass membrane protein</topology>
    </subcellularLocation>
</comment>
<keyword evidence="5 7" id="KW-1133">Transmembrane helix</keyword>
<evidence type="ECO:0000313" key="8">
    <source>
        <dbReference type="EMBL" id="MCS3903895.1"/>
    </source>
</evidence>
<reference evidence="8" key="1">
    <citation type="submission" date="2022-08" db="EMBL/GenBank/DDBJ databases">
        <title>Genomic Encyclopedia of Type Strains, Phase III (KMG-III): the genomes of soil and plant-associated and newly described type strains.</title>
        <authorList>
            <person name="Whitman W."/>
        </authorList>
    </citation>
    <scope>NUCLEOTIDE SEQUENCE</scope>
    <source>
        <strain evidence="8">HMT 1</strain>
    </source>
</reference>
<dbReference type="HAMAP" id="MF_00672">
    <property type="entry name" value="UPF0761"/>
    <property type="match status" value="1"/>
</dbReference>
<feature type="transmembrane region" description="Helical" evidence="7">
    <location>
        <begin position="41"/>
        <end position="63"/>
    </location>
</feature>
<feature type="transmembrane region" description="Helical" evidence="7">
    <location>
        <begin position="216"/>
        <end position="233"/>
    </location>
</feature>
<name>A0AAE3L1P3_9GAMM</name>
<evidence type="ECO:0000313" key="9">
    <source>
        <dbReference type="Proteomes" id="UP001204445"/>
    </source>
</evidence>
<feature type="transmembrane region" description="Helical" evidence="7">
    <location>
        <begin position="12"/>
        <end position="29"/>
    </location>
</feature>
<dbReference type="Pfam" id="PF03631">
    <property type="entry name" value="Virul_fac_BrkB"/>
    <property type="match status" value="1"/>
</dbReference>
<dbReference type="PANTHER" id="PTHR30213:SF0">
    <property type="entry name" value="UPF0761 MEMBRANE PROTEIN YIHY"/>
    <property type="match status" value="1"/>
</dbReference>
<dbReference type="InterPro" id="IPR023679">
    <property type="entry name" value="UPF0761_bac"/>
</dbReference>
<keyword evidence="9" id="KW-1185">Reference proteome</keyword>
<keyword evidence="3" id="KW-0997">Cell inner membrane</keyword>
<dbReference type="NCBIfam" id="TIGR00765">
    <property type="entry name" value="yihY_not_rbn"/>
    <property type="match status" value="1"/>
</dbReference>
<comment type="caution">
    <text evidence="8">The sequence shown here is derived from an EMBL/GenBank/DDBJ whole genome shotgun (WGS) entry which is preliminary data.</text>
</comment>
<accession>A0AAE3L1P3</accession>
<keyword evidence="4 7" id="KW-0812">Transmembrane</keyword>
<sequence>MYHRLRQIRLPQFSLSTIIAFFRYLGYCITSVQSIQIATALAYTTLLSLVPMVAVTFSFLGALPGFGQFELQIREFVFDNFVPAFGETIDQYLNQFAGAAKQLTMTGVLFLLVIALMLMATIENAFNRIWKVGEKRRPVFRFLIYWLLLTLGPILVGAGLASTSYFLSLPAVDTLGGWFELQKRLLSLLPFLTTTIALTLLYLLVPNCYVAPRHALIGGASAAILFETVKYGFGYYVKTVPTYEAIYGALAVLPIFLIWIYVSWVVVLLGAQLTYSLSTFRLNSTVTEPERDWNLIDVCLVLSHLWQAQRKGSGLTLDQLGQMEPDLAVEHIIEILEVLQAEDWVLEKAEQGEWILTRDLSEQTLLDLHYLMPTRLPDAQTSRVPTSHVEHSLAEIFSRYGDAVQETLSVSIKPLFQETAAQETTETTPGTNPAAP</sequence>
<dbReference type="RefSeq" id="WP_259055870.1">
    <property type="nucleotide sequence ID" value="NZ_JANUCT010000013.1"/>
</dbReference>
<feature type="transmembrane region" description="Helical" evidence="7">
    <location>
        <begin position="103"/>
        <end position="122"/>
    </location>
</feature>
<evidence type="ECO:0000256" key="7">
    <source>
        <dbReference type="HAMAP-Rule" id="MF_00672"/>
    </source>
</evidence>
<comment type="similarity">
    <text evidence="7">Belongs to the UPF0761 family.</text>
</comment>
<keyword evidence="6 7" id="KW-0472">Membrane</keyword>
<evidence type="ECO:0000256" key="4">
    <source>
        <dbReference type="ARBA" id="ARBA00022692"/>
    </source>
</evidence>
<dbReference type="GO" id="GO:0005886">
    <property type="term" value="C:plasma membrane"/>
    <property type="evidence" value="ECO:0007669"/>
    <property type="project" value="UniProtKB-SubCell"/>
</dbReference>
<organism evidence="8 9">
    <name type="scientific">Methylohalomonas lacus</name>
    <dbReference type="NCBI Taxonomy" id="398773"/>
    <lineage>
        <taxon>Bacteria</taxon>
        <taxon>Pseudomonadati</taxon>
        <taxon>Pseudomonadota</taxon>
        <taxon>Gammaproteobacteria</taxon>
        <taxon>Methylohalomonadales</taxon>
        <taxon>Methylohalomonadaceae</taxon>
        <taxon>Methylohalomonas</taxon>
    </lineage>
</organism>
<feature type="transmembrane region" description="Helical" evidence="7">
    <location>
        <begin position="143"/>
        <end position="165"/>
    </location>
</feature>
<feature type="transmembrane region" description="Helical" evidence="7">
    <location>
        <begin position="245"/>
        <end position="271"/>
    </location>
</feature>
<dbReference type="InterPro" id="IPR017039">
    <property type="entry name" value="Virul_fac_BrkB"/>
</dbReference>
<evidence type="ECO:0000256" key="3">
    <source>
        <dbReference type="ARBA" id="ARBA00022519"/>
    </source>
</evidence>
<gene>
    <name evidence="8" type="ORF">J2T55_001927</name>
</gene>
<protein>
    <recommendedName>
        <fullName evidence="7">UPF0761 membrane protein J2T55_001927</fullName>
    </recommendedName>
</protein>
<dbReference type="Proteomes" id="UP001204445">
    <property type="component" value="Unassembled WGS sequence"/>
</dbReference>
<evidence type="ECO:0000256" key="6">
    <source>
        <dbReference type="ARBA" id="ARBA00023136"/>
    </source>
</evidence>
<keyword evidence="2 7" id="KW-1003">Cell membrane</keyword>
<dbReference type="PANTHER" id="PTHR30213">
    <property type="entry name" value="INNER MEMBRANE PROTEIN YHJD"/>
    <property type="match status" value="1"/>
</dbReference>
<evidence type="ECO:0000256" key="1">
    <source>
        <dbReference type="ARBA" id="ARBA00004651"/>
    </source>
</evidence>
<evidence type="ECO:0000256" key="5">
    <source>
        <dbReference type="ARBA" id="ARBA00022989"/>
    </source>
</evidence>
<dbReference type="EMBL" id="JANUCT010000013">
    <property type="protein sequence ID" value="MCS3903895.1"/>
    <property type="molecule type" value="Genomic_DNA"/>
</dbReference>
<proteinExistence type="inferred from homology"/>
<dbReference type="AlphaFoldDB" id="A0AAE3L1P3"/>
<evidence type="ECO:0000256" key="2">
    <source>
        <dbReference type="ARBA" id="ARBA00022475"/>
    </source>
</evidence>